<protein>
    <recommendedName>
        <fullName evidence="9">Peptidase M14 domain-containing protein</fullName>
    </recommendedName>
</protein>
<evidence type="ECO:0000256" key="1">
    <source>
        <dbReference type="ARBA" id="ARBA00001947"/>
    </source>
</evidence>
<feature type="chain" id="PRO_5032631843" description="Peptidase M14 domain-containing protein" evidence="8">
    <location>
        <begin position="23"/>
        <end position="614"/>
    </location>
</feature>
<evidence type="ECO:0000313" key="10">
    <source>
        <dbReference type="EMBL" id="QQE75356.1"/>
    </source>
</evidence>
<dbReference type="EMBL" id="CP073708">
    <property type="protein sequence ID" value="QUO42382.1"/>
    <property type="molecule type" value="Genomic_DNA"/>
</dbReference>
<dbReference type="PANTHER" id="PTHR11705">
    <property type="entry name" value="PROTEASE FAMILY M14 CARBOXYPEPTIDASE A,B"/>
    <property type="match status" value="1"/>
</dbReference>
<dbReference type="RefSeq" id="WP_198828885.1">
    <property type="nucleotide sequence ID" value="NZ_CP066308.1"/>
</dbReference>
<gene>
    <name evidence="10" type="ORF">JD108_05385</name>
    <name evidence="11" type="ORF">KDJ56_05065</name>
</gene>
<keyword evidence="13" id="KW-1185">Reference proteome</keyword>
<feature type="signal peptide" evidence="8">
    <location>
        <begin position="1"/>
        <end position="22"/>
    </location>
</feature>
<feature type="active site" description="Proton donor/acceptor" evidence="7">
    <location>
        <position position="410"/>
    </location>
</feature>
<evidence type="ECO:0000256" key="3">
    <source>
        <dbReference type="ARBA" id="ARBA00022670"/>
    </source>
</evidence>
<dbReference type="CDD" id="cd06905">
    <property type="entry name" value="M14-like"/>
    <property type="match status" value="1"/>
</dbReference>
<dbReference type="SMART" id="SM00631">
    <property type="entry name" value="Zn_pept"/>
    <property type="match status" value="1"/>
</dbReference>
<dbReference type="EMBL" id="CP066308">
    <property type="protein sequence ID" value="QQE75356.1"/>
    <property type="molecule type" value="Genomic_DNA"/>
</dbReference>
<feature type="domain" description="Peptidase M14" evidence="9">
    <location>
        <begin position="64"/>
        <end position="433"/>
    </location>
</feature>
<reference evidence="10 12" key="1">
    <citation type="submission" date="2020-12" db="EMBL/GenBank/DDBJ databases">
        <title>strain FJAT-54423T represents a novel species of the genus Brevibacillus.</title>
        <authorList>
            <person name="Tang R."/>
        </authorList>
    </citation>
    <scope>NUCLEOTIDE SEQUENCE [LARGE SCALE GENOMIC DNA]</scope>
    <source>
        <strain evidence="10 12">FJAT-54423</strain>
    </source>
</reference>
<dbReference type="PRINTS" id="PR00765">
    <property type="entry name" value="CRBOXYPTASEA"/>
</dbReference>
<dbReference type="AlphaFoldDB" id="A0A7T5EMH7"/>
<dbReference type="GO" id="GO:0006508">
    <property type="term" value="P:proteolysis"/>
    <property type="evidence" value="ECO:0007669"/>
    <property type="project" value="UniProtKB-KW"/>
</dbReference>
<evidence type="ECO:0000256" key="8">
    <source>
        <dbReference type="SAM" id="SignalP"/>
    </source>
</evidence>
<evidence type="ECO:0000256" key="4">
    <source>
        <dbReference type="ARBA" id="ARBA00022801"/>
    </source>
</evidence>
<dbReference type="GO" id="GO:0005615">
    <property type="term" value="C:extracellular space"/>
    <property type="evidence" value="ECO:0007669"/>
    <property type="project" value="TreeGrafter"/>
</dbReference>
<dbReference type="Proteomes" id="UP000595847">
    <property type="component" value="Chromosome"/>
</dbReference>
<sequence>MKHWVPGLLVTILLSQAGLVSAASPAGQVPFLTRPFIPAQAAFEVDQFAYPETKPKKAGTFDIQHYPLYDEVLYWLETWAKQYPGLVELYSAGKSLEGRDIWQITITNKKTGAATDKPAMWVGANRHSGEVTTRVAALHFANELLSKYGKDPEITHLLDTRTFYVRPVENPDGSELYLNTIQTNRSTNRPVDNDGDGVMDEDILEDLDGDGYSRQMRKYVGRGQGDYTKDPADPSGRLMKQVGQGKGDYLVLPEGIDNDGDGKYNEDGIGGLDLHRNYPENWRPMAENTGRGWTQGGAGEYPLSEPEMRSVVLFLLENPHISVVETMDTTVPMHLRPPSTSKSEESMIPEDLAYYKHFDKRGQELTGYPWAGDVYYDYNTRRGGTEGNPLFGHSPDWGYFQYGTIWYGDELWGKQEYVKDYNKDGSVDELDQLWMNDHMPEVKGKLFQNWTPVEHPQLGRVEVGGWNPKFWNQNAPAGSMLKTAVEKQSAFNLELAKSLPLLTIKGSEVKKNPDGTSTVSVTVSNEGFLPDALKQAWLVKVVRKGTASIQLEDGLTLADEAAGQTQDAGFFGGALEDGEERTKTFSWTVKGKGKAQVTIRSTRGGTVSVTVPIP</sequence>
<dbReference type="GO" id="GO:0008270">
    <property type="term" value="F:zinc ion binding"/>
    <property type="evidence" value="ECO:0007669"/>
    <property type="project" value="InterPro"/>
</dbReference>
<keyword evidence="3" id="KW-0645">Protease</keyword>
<keyword evidence="8" id="KW-0732">Signal</keyword>
<dbReference type="PROSITE" id="PS52035">
    <property type="entry name" value="PEPTIDASE_M14"/>
    <property type="match status" value="1"/>
</dbReference>
<evidence type="ECO:0000256" key="7">
    <source>
        <dbReference type="PROSITE-ProRule" id="PRU01379"/>
    </source>
</evidence>
<comment type="cofactor">
    <cofactor evidence="1">
        <name>Zn(2+)</name>
        <dbReference type="ChEBI" id="CHEBI:29105"/>
    </cofactor>
</comment>
<keyword evidence="5" id="KW-0862">Zinc</keyword>
<dbReference type="PANTHER" id="PTHR11705:SF143">
    <property type="entry name" value="SLL0236 PROTEIN"/>
    <property type="match status" value="1"/>
</dbReference>
<evidence type="ECO:0000256" key="5">
    <source>
        <dbReference type="ARBA" id="ARBA00022833"/>
    </source>
</evidence>
<keyword evidence="6" id="KW-0482">Metalloprotease</keyword>
<keyword evidence="4" id="KW-0378">Hydrolase</keyword>
<evidence type="ECO:0000313" key="11">
    <source>
        <dbReference type="EMBL" id="QUO42382.1"/>
    </source>
</evidence>
<dbReference type="Gene3D" id="3.40.630.10">
    <property type="entry name" value="Zn peptidases"/>
    <property type="match status" value="1"/>
</dbReference>
<dbReference type="GO" id="GO:0004181">
    <property type="term" value="F:metallocarboxypeptidase activity"/>
    <property type="evidence" value="ECO:0007669"/>
    <property type="project" value="InterPro"/>
</dbReference>
<name>A0A7T5EMH7_9BACL</name>
<dbReference type="KEGG" id="bcop:JD108_05385"/>
<reference evidence="11" key="2">
    <citation type="submission" date="2021-04" db="EMBL/GenBank/DDBJ databases">
        <title>Brevibacillus composti FJAT-54423, complete genome.</title>
        <authorList>
            <person name="Tang R."/>
        </authorList>
    </citation>
    <scope>NUCLEOTIDE SEQUENCE</scope>
    <source>
        <strain evidence="11">FJAT-54424</strain>
    </source>
</reference>
<accession>A0A7T5EMH7</accession>
<dbReference type="SUPFAM" id="SSF53187">
    <property type="entry name" value="Zn-dependent exopeptidases"/>
    <property type="match status" value="1"/>
</dbReference>
<proteinExistence type="inferred from homology"/>
<evidence type="ECO:0000313" key="12">
    <source>
        <dbReference type="Proteomes" id="UP000595847"/>
    </source>
</evidence>
<evidence type="ECO:0000313" key="13">
    <source>
        <dbReference type="Proteomes" id="UP000677234"/>
    </source>
</evidence>
<organism evidence="10 12">
    <name type="scientific">Brevibacillus composti</name>
    <dbReference type="NCBI Taxonomy" id="2796470"/>
    <lineage>
        <taxon>Bacteria</taxon>
        <taxon>Bacillati</taxon>
        <taxon>Bacillota</taxon>
        <taxon>Bacilli</taxon>
        <taxon>Bacillales</taxon>
        <taxon>Paenibacillaceae</taxon>
        <taxon>Brevibacillus</taxon>
    </lineage>
</organism>
<evidence type="ECO:0000259" key="9">
    <source>
        <dbReference type="PROSITE" id="PS52035"/>
    </source>
</evidence>
<dbReference type="Pfam" id="PF00246">
    <property type="entry name" value="Peptidase_M14"/>
    <property type="match status" value="1"/>
</dbReference>
<dbReference type="InterPro" id="IPR000834">
    <property type="entry name" value="Peptidase_M14"/>
</dbReference>
<evidence type="ECO:0000256" key="2">
    <source>
        <dbReference type="ARBA" id="ARBA00005988"/>
    </source>
</evidence>
<evidence type="ECO:0000256" key="6">
    <source>
        <dbReference type="ARBA" id="ARBA00023049"/>
    </source>
</evidence>
<comment type="similarity">
    <text evidence="2 7">Belongs to the peptidase M14 family.</text>
</comment>
<dbReference type="Proteomes" id="UP000677234">
    <property type="component" value="Chromosome"/>
</dbReference>